<feature type="compositionally biased region" description="Basic and acidic residues" evidence="1">
    <location>
        <begin position="50"/>
        <end position="64"/>
    </location>
</feature>
<feature type="region of interest" description="Disordered" evidence="1">
    <location>
        <begin position="155"/>
        <end position="177"/>
    </location>
</feature>
<name>A0A5E4PJ40_9COXI</name>
<evidence type="ECO:0000313" key="3">
    <source>
        <dbReference type="EMBL" id="VVC77089.1"/>
    </source>
</evidence>
<accession>A0A5E4PJ40</accession>
<evidence type="ECO:0000256" key="1">
    <source>
        <dbReference type="SAM" id="MobiDB-lite"/>
    </source>
</evidence>
<dbReference type="AlphaFoldDB" id="A0A5E4PJ40"/>
<feature type="region of interest" description="Disordered" evidence="1">
    <location>
        <begin position="45"/>
        <end position="64"/>
    </location>
</feature>
<evidence type="ECO:0000313" key="4">
    <source>
        <dbReference type="Proteomes" id="UP000324194"/>
    </source>
</evidence>
<feature type="region of interest" description="Disordered" evidence="1">
    <location>
        <begin position="411"/>
        <end position="432"/>
    </location>
</feature>
<reference evidence="3 4" key="1">
    <citation type="submission" date="2019-08" db="EMBL/GenBank/DDBJ databases">
        <authorList>
            <person name="Guy L."/>
        </authorList>
    </citation>
    <scope>NUCLEOTIDE SEQUENCE [LARGE SCALE GENOMIC DNA]</scope>
    <source>
        <strain evidence="3 4">SGT-108</strain>
    </source>
</reference>
<dbReference type="PANTHER" id="PTHR37533">
    <property type="entry name" value="FLAGELLAR HOOK-LENGTH CONTROL PROTEIN"/>
    <property type="match status" value="1"/>
</dbReference>
<dbReference type="KEGG" id="asip:AQUSIP_24160"/>
<dbReference type="InterPro" id="IPR021136">
    <property type="entry name" value="Flagellar_hook_control-like_C"/>
</dbReference>
<feature type="domain" description="Flagellar hook-length control protein-like C-terminal" evidence="2">
    <location>
        <begin position="339"/>
        <end position="416"/>
    </location>
</feature>
<dbReference type="Pfam" id="PF02120">
    <property type="entry name" value="Flg_hook"/>
    <property type="match status" value="1"/>
</dbReference>
<sequence>MKVQTPGSDKQNQLLSNTDSATLSQLSAPTDFFSDIITSMLSVSAAQMNKESESRPAGEALLENKENHAQEVPAPVEGVSGLLSDILTSLAAASFAAGRDAQAHSGEMQVRTPLQNQGTALQADPAYKPGISGGASFAQKTVMTSASLREKVPAAEPGFASRQSAADPSLSKPMAASSDKVSASDLAYVVPESAASDDVKPAASRINVVRDLQRIAGEESLRQPMADFPRVESDNLDLGLLRPHGLEAVVSRAPATMSRQDDGTGDVTVYHFDKGPSLYTLDTGNRYADALVQMGSVMQNQISQTLSEDRSFLQSLPASRETHDPDHELKIDWFPASADMPGEESYIANIKIHPPELGSVMAKLKIDKNGAQLILLAENQRVKEIVELNLPHLREGFQKMDIQISHIQVDVQSSSSGTNDQNTEQRKTPDLFISDQDQAGIDKQPEISSSSVKHVNSLIDTYA</sequence>
<dbReference type="InterPro" id="IPR038610">
    <property type="entry name" value="FliK-like_C_sf"/>
</dbReference>
<dbReference type="OrthoDB" id="1792985at2"/>
<gene>
    <name evidence="3" type="ORF">AQUSIP_24160</name>
</gene>
<organism evidence="3 4">
    <name type="scientific">Aquicella siphonis</name>
    <dbReference type="NCBI Taxonomy" id="254247"/>
    <lineage>
        <taxon>Bacteria</taxon>
        <taxon>Pseudomonadati</taxon>
        <taxon>Pseudomonadota</taxon>
        <taxon>Gammaproteobacteria</taxon>
        <taxon>Legionellales</taxon>
        <taxon>Coxiellaceae</taxon>
        <taxon>Aquicella</taxon>
    </lineage>
</organism>
<feature type="region of interest" description="Disordered" evidence="1">
    <location>
        <begin position="1"/>
        <end position="21"/>
    </location>
</feature>
<evidence type="ECO:0000259" key="2">
    <source>
        <dbReference type="Pfam" id="PF02120"/>
    </source>
</evidence>
<dbReference type="Proteomes" id="UP000324194">
    <property type="component" value="Chromosome 2"/>
</dbReference>
<proteinExistence type="predicted"/>
<feature type="compositionally biased region" description="Polar residues" evidence="1">
    <location>
        <begin position="411"/>
        <end position="422"/>
    </location>
</feature>
<dbReference type="CDD" id="cd17470">
    <property type="entry name" value="T3SS_Flik_C"/>
    <property type="match status" value="1"/>
</dbReference>
<dbReference type="EMBL" id="LR699120">
    <property type="protein sequence ID" value="VVC77089.1"/>
    <property type="molecule type" value="Genomic_DNA"/>
</dbReference>
<dbReference type="InterPro" id="IPR052563">
    <property type="entry name" value="FliK"/>
</dbReference>
<dbReference type="PANTHER" id="PTHR37533:SF2">
    <property type="entry name" value="FLAGELLAR HOOK-LENGTH CONTROL PROTEIN"/>
    <property type="match status" value="1"/>
</dbReference>
<dbReference type="RefSeq" id="WP_148340486.1">
    <property type="nucleotide sequence ID" value="NZ_LR699120.1"/>
</dbReference>
<protein>
    <recommendedName>
        <fullName evidence="2">Flagellar hook-length control protein-like C-terminal domain-containing protein</fullName>
    </recommendedName>
</protein>
<dbReference type="Gene3D" id="3.30.750.140">
    <property type="match status" value="1"/>
</dbReference>
<keyword evidence="4" id="KW-1185">Reference proteome</keyword>